<dbReference type="Gene3D" id="3.30.450.20">
    <property type="entry name" value="PAS domain"/>
    <property type="match status" value="2"/>
</dbReference>
<dbReference type="CDD" id="cd01948">
    <property type="entry name" value="EAL"/>
    <property type="match status" value="1"/>
</dbReference>
<dbReference type="InterPro" id="IPR052155">
    <property type="entry name" value="Biofilm_reg_signaling"/>
</dbReference>
<name>A0ABY1PUR9_9BURK</name>
<dbReference type="NCBIfam" id="TIGR00254">
    <property type="entry name" value="GGDEF"/>
    <property type="match status" value="1"/>
</dbReference>
<evidence type="ECO:0000259" key="3">
    <source>
        <dbReference type="PROSITE" id="PS50113"/>
    </source>
</evidence>
<sequence>MGPPMTAAPEEPYRKAMAENLAFALLNGSDEVQFVSPRALPYFNRRDIATRPFALASVALAPQAELLATLIRARRTGLIAHSQALQLRRGDIADEIRVSAQAISDADLDPGAVILIFEPLEAGDVGGCVAADPLSSQSIISDLYAELMLSRDEFHRLTIEHEETVSNMATLNEELYSINEELRSASTELEANRDTLEAGNAALTEMVNRVTKSNNDLENFVGATELALIFVDANLRISRYTSPATTVFKLLPKDVGRPLLDIAHKLEYRSLGPDLEAALQQHKVDREVRSNSGKWYSLRIVPYLSPDNQATGAVITLIDISMRKEAEENLRTGEQRWRMALEAAGDGIWDWNVVSNKSLLSPAWRRILGYDSDELSSGTPGEWEALIHPEDQPGVLENIRACAKGEPGWFSHEYRIRCKDGHWKWVLSRGAVVERDHRGQATRVIGTLSDISQKKVAEHEIWYRANYDHLTALPNRSFFLDRLEYEVVQARRAGTPFALMFIDLDRFKEVNDLHGHSAGDLLLRIVADELRGSVRESDTVARLGGDEFTVILPALANPLQLELIAAQILRKLSDPIQLAGNVVHISASIGVTCFPRDADNSGDLVRNADQAMYVAKNAGRNCCRFFSQDMQDKAIARISITNDLHDAIDGQLKLYFQPIIDMVTGEIVKAEALLRWSHPTRGLIQPDKFIHLAEEAGLIGRIGDWVFTQAAAAALRLGNVLGMPFQVSINKSPLELSSPDSLPELDWLAFLERLGLDTSSIVIEITEGLLLQATPTVNERISLLRRAGIQFALDDFGTGYSSMSYLTNYNVDFLKIDQSFVNCGRDNTAGKAIAETMIILAHKLGLKVVAEGVELAEQHDWLRAAGCDFSQGFLYAYPLELDAFEDLLRQRRLRTLAAVVQPKSIGRHA</sequence>
<feature type="domain" description="EAL" evidence="4">
    <location>
        <begin position="637"/>
        <end position="892"/>
    </location>
</feature>
<dbReference type="SUPFAM" id="SSF55785">
    <property type="entry name" value="PYP-like sensor domain (PAS domain)"/>
    <property type="match status" value="2"/>
</dbReference>
<dbReference type="SMART" id="SM00052">
    <property type="entry name" value="EAL"/>
    <property type="match status" value="1"/>
</dbReference>
<dbReference type="PROSITE" id="PS50112">
    <property type="entry name" value="PAS"/>
    <property type="match status" value="1"/>
</dbReference>
<evidence type="ECO:0000259" key="4">
    <source>
        <dbReference type="PROSITE" id="PS50883"/>
    </source>
</evidence>
<accession>A0ABY1PUR9</accession>
<dbReference type="PANTHER" id="PTHR44757">
    <property type="entry name" value="DIGUANYLATE CYCLASE DGCP"/>
    <property type="match status" value="1"/>
</dbReference>
<dbReference type="InterPro" id="IPR035919">
    <property type="entry name" value="EAL_sf"/>
</dbReference>
<dbReference type="SUPFAM" id="SSF141868">
    <property type="entry name" value="EAL domain-like"/>
    <property type="match status" value="1"/>
</dbReference>
<feature type="domain" description="PAC" evidence="3">
    <location>
        <begin position="273"/>
        <end position="332"/>
    </location>
</feature>
<evidence type="ECO:0000259" key="2">
    <source>
        <dbReference type="PROSITE" id="PS50112"/>
    </source>
</evidence>
<dbReference type="SUPFAM" id="SSF55073">
    <property type="entry name" value="Nucleotide cyclase"/>
    <property type="match status" value="1"/>
</dbReference>
<dbReference type="InterPro" id="IPR013655">
    <property type="entry name" value="PAS_fold_3"/>
</dbReference>
<organism evidence="6 7">
    <name type="scientific">Noviherbaspirillum suwonense</name>
    <dbReference type="NCBI Taxonomy" id="1224511"/>
    <lineage>
        <taxon>Bacteria</taxon>
        <taxon>Pseudomonadati</taxon>
        <taxon>Pseudomonadota</taxon>
        <taxon>Betaproteobacteria</taxon>
        <taxon>Burkholderiales</taxon>
        <taxon>Oxalobacteraceae</taxon>
        <taxon>Noviherbaspirillum</taxon>
    </lineage>
</organism>
<dbReference type="Proteomes" id="UP001158049">
    <property type="component" value="Unassembled WGS sequence"/>
</dbReference>
<dbReference type="CDD" id="cd00130">
    <property type="entry name" value="PAS"/>
    <property type="match status" value="1"/>
</dbReference>
<dbReference type="NCBIfam" id="TIGR00229">
    <property type="entry name" value="sensory_box"/>
    <property type="match status" value="1"/>
</dbReference>
<dbReference type="Pfam" id="PF08447">
    <property type="entry name" value="PAS_3"/>
    <property type="match status" value="1"/>
</dbReference>
<dbReference type="InterPro" id="IPR029787">
    <property type="entry name" value="Nucleotide_cyclase"/>
</dbReference>
<dbReference type="InterPro" id="IPR043128">
    <property type="entry name" value="Rev_trsase/Diguanyl_cyclase"/>
</dbReference>
<dbReference type="Gene3D" id="3.30.70.270">
    <property type="match status" value="1"/>
</dbReference>
<dbReference type="Pfam" id="PF13596">
    <property type="entry name" value="PAS_10"/>
    <property type="match status" value="1"/>
</dbReference>
<dbReference type="Gene3D" id="3.20.20.450">
    <property type="entry name" value="EAL domain"/>
    <property type="match status" value="1"/>
</dbReference>
<protein>
    <submittedName>
        <fullName evidence="6">PAS domain S-box-containing protein/diguanylate cyclase (GGDEF) domain-containing protein</fullName>
    </submittedName>
</protein>
<dbReference type="SMART" id="SM00091">
    <property type="entry name" value="PAS"/>
    <property type="match status" value="2"/>
</dbReference>
<dbReference type="InterPro" id="IPR001633">
    <property type="entry name" value="EAL_dom"/>
</dbReference>
<evidence type="ECO:0000256" key="1">
    <source>
        <dbReference type="SAM" id="Coils"/>
    </source>
</evidence>
<dbReference type="SMART" id="SM00086">
    <property type="entry name" value="PAC"/>
    <property type="match status" value="1"/>
</dbReference>
<reference evidence="6 7" key="1">
    <citation type="submission" date="2017-05" db="EMBL/GenBank/DDBJ databases">
        <authorList>
            <person name="Varghese N."/>
            <person name="Submissions S."/>
        </authorList>
    </citation>
    <scope>NUCLEOTIDE SEQUENCE [LARGE SCALE GENOMIC DNA]</scope>
    <source>
        <strain evidence="6 7">DSM 26001</strain>
    </source>
</reference>
<dbReference type="SMART" id="SM00267">
    <property type="entry name" value="GGDEF"/>
    <property type="match status" value="1"/>
</dbReference>
<proteinExistence type="predicted"/>
<dbReference type="InterPro" id="IPR035965">
    <property type="entry name" value="PAS-like_dom_sf"/>
</dbReference>
<dbReference type="InterPro" id="IPR001610">
    <property type="entry name" value="PAC"/>
</dbReference>
<evidence type="ECO:0000313" key="7">
    <source>
        <dbReference type="Proteomes" id="UP001158049"/>
    </source>
</evidence>
<dbReference type="InterPro" id="IPR000014">
    <property type="entry name" value="PAS"/>
</dbReference>
<evidence type="ECO:0000259" key="5">
    <source>
        <dbReference type="PROSITE" id="PS50887"/>
    </source>
</evidence>
<dbReference type="EMBL" id="FXUL01000002">
    <property type="protein sequence ID" value="SMP49162.1"/>
    <property type="molecule type" value="Genomic_DNA"/>
</dbReference>
<feature type="domain" description="PAS" evidence="2">
    <location>
        <begin position="333"/>
        <end position="406"/>
    </location>
</feature>
<dbReference type="PANTHER" id="PTHR44757:SF2">
    <property type="entry name" value="BIOFILM ARCHITECTURE MAINTENANCE PROTEIN MBAA"/>
    <property type="match status" value="1"/>
</dbReference>
<dbReference type="PROSITE" id="PS50113">
    <property type="entry name" value="PAC"/>
    <property type="match status" value="2"/>
</dbReference>
<dbReference type="PROSITE" id="PS50883">
    <property type="entry name" value="EAL"/>
    <property type="match status" value="1"/>
</dbReference>
<dbReference type="RefSeq" id="WP_283441014.1">
    <property type="nucleotide sequence ID" value="NZ_FXUL01000002.1"/>
</dbReference>
<feature type="domain" description="GGDEF" evidence="5">
    <location>
        <begin position="495"/>
        <end position="628"/>
    </location>
</feature>
<feature type="coiled-coil region" evidence="1">
    <location>
        <begin position="168"/>
        <end position="199"/>
    </location>
</feature>
<feature type="domain" description="PAC" evidence="3">
    <location>
        <begin position="410"/>
        <end position="463"/>
    </location>
</feature>
<dbReference type="InterPro" id="IPR000700">
    <property type="entry name" value="PAS-assoc_C"/>
</dbReference>
<gene>
    <name evidence="6" type="ORF">SAMN06295970_102212</name>
</gene>
<dbReference type="PROSITE" id="PS50887">
    <property type="entry name" value="GGDEF"/>
    <property type="match status" value="1"/>
</dbReference>
<evidence type="ECO:0000313" key="6">
    <source>
        <dbReference type="EMBL" id="SMP49162.1"/>
    </source>
</evidence>
<keyword evidence="7" id="KW-1185">Reference proteome</keyword>
<dbReference type="Pfam" id="PF00563">
    <property type="entry name" value="EAL"/>
    <property type="match status" value="1"/>
</dbReference>
<keyword evidence="1" id="KW-0175">Coiled coil</keyword>
<dbReference type="InterPro" id="IPR000160">
    <property type="entry name" value="GGDEF_dom"/>
</dbReference>
<dbReference type="CDD" id="cd01949">
    <property type="entry name" value="GGDEF"/>
    <property type="match status" value="1"/>
</dbReference>
<comment type="caution">
    <text evidence="6">The sequence shown here is derived from an EMBL/GenBank/DDBJ whole genome shotgun (WGS) entry which is preliminary data.</text>
</comment>
<dbReference type="Pfam" id="PF00990">
    <property type="entry name" value="GGDEF"/>
    <property type="match status" value="1"/>
</dbReference>